<keyword evidence="1" id="KW-0560">Oxidoreductase</keyword>
<sequence>MTVAPVRPETSTVDADLFRRLLRHHAASAVVITAAGAPPAGFTATSFTSVSLDPPLVSFSLSRTASAWRTVEHARTVAVHVLGHEHEHVARTFATSGIDRFAAGVPWEPGPEGVPLLHGVPARLICRVTDRITAGDHTIVLAAPVAGQHADNELTPPLVYHAGRYGTLHHGRHR</sequence>
<evidence type="ECO:0000313" key="4">
    <source>
        <dbReference type="Proteomes" id="UP001059617"/>
    </source>
</evidence>
<keyword evidence="4" id="KW-1185">Reference proteome</keyword>
<dbReference type="InterPro" id="IPR050268">
    <property type="entry name" value="NADH-dep_flavin_reductase"/>
</dbReference>
<gene>
    <name evidence="3" type="ORF">Dfulv_20495</name>
</gene>
<evidence type="ECO:0000259" key="2">
    <source>
        <dbReference type="SMART" id="SM00903"/>
    </source>
</evidence>
<dbReference type="Pfam" id="PF01613">
    <property type="entry name" value="Flavin_Reduct"/>
    <property type="match status" value="1"/>
</dbReference>
<protein>
    <submittedName>
        <fullName evidence="3">Flavin reductase family protein</fullName>
    </submittedName>
</protein>
<dbReference type="SMART" id="SM00903">
    <property type="entry name" value="Flavin_Reduct"/>
    <property type="match status" value="1"/>
</dbReference>
<evidence type="ECO:0000313" key="3">
    <source>
        <dbReference type="EMBL" id="UWP86489.1"/>
    </source>
</evidence>
<dbReference type="Proteomes" id="UP001059617">
    <property type="component" value="Chromosome"/>
</dbReference>
<dbReference type="EMBL" id="CP073720">
    <property type="protein sequence ID" value="UWP86489.1"/>
    <property type="molecule type" value="Genomic_DNA"/>
</dbReference>
<dbReference type="RefSeq" id="WP_259865713.1">
    <property type="nucleotide sequence ID" value="NZ_BAAAST010000003.1"/>
</dbReference>
<dbReference type="PANTHER" id="PTHR30466">
    <property type="entry name" value="FLAVIN REDUCTASE"/>
    <property type="match status" value="1"/>
</dbReference>
<reference evidence="3" key="1">
    <citation type="submission" date="2021-04" db="EMBL/GenBank/DDBJ databases">
        <authorList>
            <person name="Hartkoorn R.C."/>
            <person name="Beaudoing E."/>
            <person name="Hot D."/>
        </authorList>
    </citation>
    <scope>NUCLEOTIDE SEQUENCE</scope>
    <source>
        <strain evidence="3">NRRL B-16292</strain>
    </source>
</reference>
<accession>A0ABY5WBT1</accession>
<proteinExistence type="predicted"/>
<evidence type="ECO:0000256" key="1">
    <source>
        <dbReference type="ARBA" id="ARBA00023002"/>
    </source>
</evidence>
<feature type="domain" description="Flavin reductase like" evidence="2">
    <location>
        <begin position="22"/>
        <end position="167"/>
    </location>
</feature>
<name>A0ABY5WBT1_9ACTN</name>
<dbReference type="InterPro" id="IPR012349">
    <property type="entry name" value="Split_barrel_FMN-bd"/>
</dbReference>
<dbReference type="Gene3D" id="2.30.110.10">
    <property type="entry name" value="Electron Transport, Fmn-binding Protein, Chain A"/>
    <property type="match status" value="1"/>
</dbReference>
<organism evidence="3 4">
    <name type="scientific">Dactylosporangium fulvum</name>
    <dbReference type="NCBI Taxonomy" id="53359"/>
    <lineage>
        <taxon>Bacteria</taxon>
        <taxon>Bacillati</taxon>
        <taxon>Actinomycetota</taxon>
        <taxon>Actinomycetes</taxon>
        <taxon>Micromonosporales</taxon>
        <taxon>Micromonosporaceae</taxon>
        <taxon>Dactylosporangium</taxon>
    </lineage>
</organism>
<dbReference type="SUPFAM" id="SSF50475">
    <property type="entry name" value="FMN-binding split barrel"/>
    <property type="match status" value="1"/>
</dbReference>
<dbReference type="PANTHER" id="PTHR30466:SF1">
    <property type="entry name" value="FMN REDUCTASE (NADH) RUTF"/>
    <property type="match status" value="1"/>
</dbReference>
<reference evidence="3" key="2">
    <citation type="submission" date="2022-09" db="EMBL/GenBank/DDBJ databases">
        <title>Biosynthetic gene clusters of Dactylosporangioum fulvum.</title>
        <authorList>
            <person name="Caradec T."/>
        </authorList>
    </citation>
    <scope>NUCLEOTIDE SEQUENCE</scope>
    <source>
        <strain evidence="3">NRRL B-16292</strain>
    </source>
</reference>
<dbReference type="InterPro" id="IPR002563">
    <property type="entry name" value="Flavin_Rdtase-like_dom"/>
</dbReference>